<organism evidence="4 5">
    <name type="scientific">Zhongshania aquimaris</name>
    <dbReference type="NCBI Taxonomy" id="2857107"/>
    <lineage>
        <taxon>Bacteria</taxon>
        <taxon>Pseudomonadati</taxon>
        <taxon>Pseudomonadota</taxon>
        <taxon>Gammaproteobacteria</taxon>
        <taxon>Cellvibrionales</taxon>
        <taxon>Spongiibacteraceae</taxon>
        <taxon>Zhongshania</taxon>
    </lineage>
</organism>
<dbReference type="CDD" id="cd11033">
    <property type="entry name" value="CYP142-like"/>
    <property type="match status" value="1"/>
</dbReference>
<protein>
    <submittedName>
        <fullName evidence="4">Cytochrome P450</fullName>
    </submittedName>
</protein>
<dbReference type="RefSeq" id="WP_219044140.1">
    <property type="nucleotide sequence ID" value="NZ_JAHWDQ010000003.1"/>
</dbReference>
<reference evidence="4" key="1">
    <citation type="submission" date="2021-07" db="EMBL/GenBank/DDBJ databases">
        <title>Zhongshania sp. CAU 1632 isolated from seawater.</title>
        <authorList>
            <person name="Kim W."/>
        </authorList>
    </citation>
    <scope>NUCLEOTIDE SEQUENCE</scope>
    <source>
        <strain evidence="4">CAU 1632</strain>
    </source>
</reference>
<keyword evidence="3" id="KW-0503">Monooxygenase</keyword>
<dbReference type="Pfam" id="PF00067">
    <property type="entry name" value="p450"/>
    <property type="match status" value="1"/>
</dbReference>
<evidence type="ECO:0000313" key="4">
    <source>
        <dbReference type="EMBL" id="MBW2941922.1"/>
    </source>
</evidence>
<dbReference type="PANTHER" id="PTHR46696:SF1">
    <property type="entry name" value="CYTOCHROME P450 YJIB-RELATED"/>
    <property type="match status" value="1"/>
</dbReference>
<evidence type="ECO:0000256" key="2">
    <source>
        <dbReference type="ARBA" id="ARBA00010617"/>
    </source>
</evidence>
<name>A0ABS6VUC8_9GAMM</name>
<dbReference type="EMBL" id="JAHWDQ010000003">
    <property type="protein sequence ID" value="MBW2941922.1"/>
    <property type="molecule type" value="Genomic_DNA"/>
</dbReference>
<keyword evidence="3" id="KW-0408">Iron</keyword>
<dbReference type="PROSITE" id="PS00086">
    <property type="entry name" value="CYTOCHROME_P450"/>
    <property type="match status" value="1"/>
</dbReference>
<accession>A0ABS6VUC8</accession>
<gene>
    <name evidence="4" type="ORF">KXJ70_14085</name>
</gene>
<evidence type="ECO:0000256" key="1">
    <source>
        <dbReference type="ARBA" id="ARBA00001971"/>
    </source>
</evidence>
<evidence type="ECO:0000313" key="5">
    <source>
        <dbReference type="Proteomes" id="UP001166291"/>
    </source>
</evidence>
<keyword evidence="3" id="KW-0560">Oxidoreductase</keyword>
<evidence type="ECO:0000256" key="3">
    <source>
        <dbReference type="RuleBase" id="RU000461"/>
    </source>
</evidence>
<keyword evidence="5" id="KW-1185">Reference proteome</keyword>
<keyword evidence="3" id="KW-0479">Metal-binding</keyword>
<keyword evidence="3" id="KW-0349">Heme</keyword>
<comment type="similarity">
    <text evidence="2 3">Belongs to the cytochrome P450 family.</text>
</comment>
<dbReference type="Proteomes" id="UP001166291">
    <property type="component" value="Unassembled WGS sequence"/>
</dbReference>
<dbReference type="InterPro" id="IPR017972">
    <property type="entry name" value="Cyt_P450_CS"/>
</dbReference>
<sequence>MSNLSDSILSDAMSYTRPADISAKLAELREHRPICLIEPDDIRPYWAVTRYEDIRYIESTPELFSAEPRAVLILQALEEMNQARFGDIMGVKTLVHMDGEQHMALRKITRDWFMPANIVKMRGHVAELAESFIARMKDKGGECDFASDIAFWYPLRVILQLIGIPEKDEANILTLTQQLFAPEGFATEEKDAMTVFMECVQAMAEYFTALAEDRRAAPKDDIASVLANAKLNGEPIDPFTLTSYFVLLATAGHDTTSASIAGGLQALIQHPEQRQALLDDPSLYSKAADECIRWVTPVKHFARTVLADTELSGVSLKKGDTVTMFFESANRDASAIDRPENFDVSRKGSKHLAFGHGRHNCLGMHLARMEIETFLRLLLPQLESLEFNGEPTYIPSHFVSGLNSLPIRYKFINP</sequence>
<dbReference type="InterPro" id="IPR001128">
    <property type="entry name" value="Cyt_P450"/>
</dbReference>
<dbReference type="PANTHER" id="PTHR46696">
    <property type="entry name" value="P450, PUTATIVE (EUROFUNG)-RELATED"/>
    <property type="match status" value="1"/>
</dbReference>
<comment type="cofactor">
    <cofactor evidence="1">
        <name>heme</name>
        <dbReference type="ChEBI" id="CHEBI:30413"/>
    </cofactor>
</comment>
<proteinExistence type="inferred from homology"/>
<comment type="caution">
    <text evidence="4">The sequence shown here is derived from an EMBL/GenBank/DDBJ whole genome shotgun (WGS) entry which is preliminary data.</text>
</comment>